<reference evidence="2 3" key="1">
    <citation type="submission" date="2018-09" db="EMBL/GenBank/DDBJ databases">
        <authorList>
            <person name="Livingstone P.G."/>
            <person name="Whitworth D.E."/>
        </authorList>
    </citation>
    <scope>NUCLEOTIDE SEQUENCE [LARGE SCALE GENOMIC DNA]</scope>
    <source>
        <strain evidence="2 3">CA031B</strain>
    </source>
</reference>
<dbReference type="Proteomes" id="UP000278907">
    <property type="component" value="Unassembled WGS sequence"/>
</dbReference>
<evidence type="ECO:0000313" key="2">
    <source>
        <dbReference type="EMBL" id="RKH78301.1"/>
    </source>
</evidence>
<feature type="non-terminal residue" evidence="2">
    <location>
        <position position="1"/>
    </location>
</feature>
<dbReference type="Pfam" id="PF13569">
    <property type="entry name" value="DUF4132"/>
    <property type="match status" value="1"/>
</dbReference>
<gene>
    <name evidence="2" type="ORF">D7Y13_43840</name>
</gene>
<sequence>SQAVTPIRSSARIAHPHDLLITQEWHLWQQDCFASDGFASSGRVQPFKQIFRELYVPTAAEQQESGSRRYEGHQVNPKQALALWGQRGWVTAPEEGVRRTFHAEGLIAEVDFVNGFYTPLEIEGLTIAHVSFYRRDDW</sequence>
<feature type="non-terminal residue" evidence="2">
    <location>
        <position position="138"/>
    </location>
</feature>
<keyword evidence="3" id="KW-1185">Reference proteome</keyword>
<accession>A0ABX9Q2D5</accession>
<dbReference type="RefSeq" id="WP_147452751.1">
    <property type="nucleotide sequence ID" value="NZ_RAWI01001219.1"/>
</dbReference>
<protein>
    <submittedName>
        <fullName evidence="2">DUF4132 domain-containing protein</fullName>
    </submittedName>
</protein>
<evidence type="ECO:0000313" key="3">
    <source>
        <dbReference type="Proteomes" id="UP000278907"/>
    </source>
</evidence>
<dbReference type="InterPro" id="IPR025406">
    <property type="entry name" value="DUF4132"/>
</dbReference>
<comment type="caution">
    <text evidence="2">The sequence shown here is derived from an EMBL/GenBank/DDBJ whole genome shotgun (WGS) entry which is preliminary data.</text>
</comment>
<organism evidence="2 3">
    <name type="scientific">Corallococcus praedator</name>
    <dbReference type="NCBI Taxonomy" id="2316724"/>
    <lineage>
        <taxon>Bacteria</taxon>
        <taxon>Pseudomonadati</taxon>
        <taxon>Myxococcota</taxon>
        <taxon>Myxococcia</taxon>
        <taxon>Myxococcales</taxon>
        <taxon>Cystobacterineae</taxon>
        <taxon>Myxococcaceae</taxon>
        <taxon>Corallococcus</taxon>
    </lineage>
</organism>
<proteinExistence type="predicted"/>
<dbReference type="EMBL" id="RAWI01001219">
    <property type="protein sequence ID" value="RKH78301.1"/>
    <property type="molecule type" value="Genomic_DNA"/>
</dbReference>
<evidence type="ECO:0000259" key="1">
    <source>
        <dbReference type="Pfam" id="PF13569"/>
    </source>
</evidence>
<name>A0ABX9Q2D5_9BACT</name>
<feature type="domain" description="DUF4132" evidence="1">
    <location>
        <begin position="10"/>
        <end position="89"/>
    </location>
</feature>